<sequence>MCDPKSEKVLLAFQDVVTCFSKKERELLHKWQKDLYANLMKEINQVLMLLGPMIAKSVFSLRAEEKEELADISSKIKEEVEVCSLDQQSTGTQQSKNRLVGDTFAASRNAHSFAGEKPLSQEELRDGENPGEEFTIVMISDYIKDDGAYSRVDQDHKELNNVCSPAGVADVASLISPNIKEEVEACSLDLQISEMQQTIDSLTGDYIASEIDKLVTPSNPELLYHFYYVQAFLLSARPS</sequence>
<dbReference type="GO" id="GO:0006355">
    <property type="term" value="P:regulation of DNA-templated transcription"/>
    <property type="evidence" value="ECO:0007669"/>
    <property type="project" value="InterPro"/>
</dbReference>
<protein>
    <recommendedName>
        <fullName evidence="1">KRAB domain-containing protein</fullName>
    </recommendedName>
</protein>
<dbReference type="PROSITE" id="PS50805">
    <property type="entry name" value="KRAB"/>
    <property type="match status" value="1"/>
</dbReference>
<organism evidence="2 3">
    <name type="scientific">Pleurodeles waltl</name>
    <name type="common">Iberian ribbed newt</name>
    <dbReference type="NCBI Taxonomy" id="8319"/>
    <lineage>
        <taxon>Eukaryota</taxon>
        <taxon>Metazoa</taxon>
        <taxon>Chordata</taxon>
        <taxon>Craniata</taxon>
        <taxon>Vertebrata</taxon>
        <taxon>Euteleostomi</taxon>
        <taxon>Amphibia</taxon>
        <taxon>Batrachia</taxon>
        <taxon>Caudata</taxon>
        <taxon>Salamandroidea</taxon>
        <taxon>Salamandridae</taxon>
        <taxon>Pleurodelinae</taxon>
        <taxon>Pleurodeles</taxon>
    </lineage>
</organism>
<feature type="domain" description="KRAB" evidence="1">
    <location>
        <begin position="11"/>
        <end position="82"/>
    </location>
</feature>
<dbReference type="InterPro" id="IPR001909">
    <property type="entry name" value="KRAB"/>
</dbReference>
<accession>A0AAV7NCV2</accession>
<evidence type="ECO:0000259" key="1">
    <source>
        <dbReference type="PROSITE" id="PS50805"/>
    </source>
</evidence>
<dbReference type="SMART" id="SM00349">
    <property type="entry name" value="KRAB"/>
    <property type="match status" value="1"/>
</dbReference>
<dbReference type="Pfam" id="PF01352">
    <property type="entry name" value="KRAB"/>
    <property type="match status" value="1"/>
</dbReference>
<evidence type="ECO:0000313" key="2">
    <source>
        <dbReference type="EMBL" id="KAJ1112218.1"/>
    </source>
</evidence>
<dbReference type="Gene3D" id="6.10.140.140">
    <property type="match status" value="1"/>
</dbReference>
<dbReference type="Proteomes" id="UP001066276">
    <property type="component" value="Chromosome 8"/>
</dbReference>
<dbReference type="AlphaFoldDB" id="A0AAV7NCV2"/>
<dbReference type="CDD" id="cd07765">
    <property type="entry name" value="KRAB_A-box"/>
    <property type="match status" value="1"/>
</dbReference>
<name>A0AAV7NCV2_PLEWA</name>
<reference evidence="2" key="1">
    <citation type="journal article" date="2022" name="bioRxiv">
        <title>Sequencing and chromosome-scale assembly of the giantPleurodeles waltlgenome.</title>
        <authorList>
            <person name="Brown T."/>
            <person name="Elewa A."/>
            <person name="Iarovenko S."/>
            <person name="Subramanian E."/>
            <person name="Araus A.J."/>
            <person name="Petzold A."/>
            <person name="Susuki M."/>
            <person name="Suzuki K.-i.T."/>
            <person name="Hayashi T."/>
            <person name="Toyoda A."/>
            <person name="Oliveira C."/>
            <person name="Osipova E."/>
            <person name="Leigh N.D."/>
            <person name="Simon A."/>
            <person name="Yun M.H."/>
        </authorList>
    </citation>
    <scope>NUCLEOTIDE SEQUENCE</scope>
    <source>
        <strain evidence="2">20211129_DDA</strain>
        <tissue evidence="2">Liver</tissue>
    </source>
</reference>
<gene>
    <name evidence="2" type="ORF">NDU88_000486</name>
</gene>
<keyword evidence="3" id="KW-1185">Reference proteome</keyword>
<dbReference type="InterPro" id="IPR036051">
    <property type="entry name" value="KRAB_dom_sf"/>
</dbReference>
<proteinExistence type="predicted"/>
<dbReference type="EMBL" id="JANPWB010000012">
    <property type="protein sequence ID" value="KAJ1112218.1"/>
    <property type="molecule type" value="Genomic_DNA"/>
</dbReference>
<dbReference type="SUPFAM" id="SSF109640">
    <property type="entry name" value="KRAB domain (Kruppel-associated box)"/>
    <property type="match status" value="1"/>
</dbReference>
<comment type="caution">
    <text evidence="2">The sequence shown here is derived from an EMBL/GenBank/DDBJ whole genome shotgun (WGS) entry which is preliminary data.</text>
</comment>
<evidence type="ECO:0000313" key="3">
    <source>
        <dbReference type="Proteomes" id="UP001066276"/>
    </source>
</evidence>